<name>A0AAN0RHL0_9RHOB</name>
<protein>
    <submittedName>
        <fullName evidence="1">Uncharacterized protein</fullName>
    </submittedName>
</protein>
<evidence type="ECO:0000313" key="2">
    <source>
        <dbReference type="Proteomes" id="UP000028680"/>
    </source>
</evidence>
<evidence type="ECO:0000313" key="1">
    <source>
        <dbReference type="EMBL" id="AII86308.1"/>
    </source>
</evidence>
<dbReference type="KEGG" id="ptp:RCA23_c07520"/>
<accession>A0AAN0RHL0</accession>
<dbReference type="AlphaFoldDB" id="A0AAN0RHL0"/>
<sequence length="136" mass="16127">MIYSTLKVVPFTIDLHKHLINVPLPIRMTVCLVTSFPRNLCSKHWPEAVPPKPDRFMAYIYTPFMKKVLHITKRKRKSNVHHYCKTDDFRAGFEVVEWGTFRHSAWLQISPARFKQVYSDSALTRQFQAQSNRRSY</sequence>
<keyword evidence="2" id="KW-1185">Reference proteome</keyword>
<organism evidence="1 2">
    <name type="scientific">Planktomarina temperata RCA23</name>
    <dbReference type="NCBI Taxonomy" id="666509"/>
    <lineage>
        <taxon>Bacteria</taxon>
        <taxon>Pseudomonadati</taxon>
        <taxon>Pseudomonadota</taxon>
        <taxon>Alphaproteobacteria</taxon>
        <taxon>Rhodobacterales</taxon>
        <taxon>Paracoccaceae</taxon>
        <taxon>Planktomarina</taxon>
    </lineage>
</organism>
<dbReference type="Proteomes" id="UP000028680">
    <property type="component" value="Chromosome"/>
</dbReference>
<gene>
    <name evidence="1" type="ORF">RCA23_c07520</name>
</gene>
<proteinExistence type="predicted"/>
<reference evidence="1 2" key="1">
    <citation type="journal article" date="2014" name="ISME J.">
        <title>Adaptation of an abundant Roseobacter RCA organism to pelagic systems revealed by genomic and transcriptomic analyses.</title>
        <authorList>
            <person name="Voget S."/>
            <person name="Wemheuer B."/>
            <person name="Brinkhoff T."/>
            <person name="Vollmers J."/>
            <person name="Dietrich S."/>
            <person name="Giebel H.A."/>
            <person name="Beardsley C."/>
            <person name="Sardemann C."/>
            <person name="Bakenhus I."/>
            <person name="Billerbeck S."/>
            <person name="Daniel R."/>
            <person name="Simon M."/>
        </authorList>
    </citation>
    <scope>NUCLEOTIDE SEQUENCE [LARGE SCALE GENOMIC DNA]</scope>
    <source>
        <strain evidence="1 2">RCA23</strain>
    </source>
</reference>
<dbReference type="EMBL" id="CP003984">
    <property type="protein sequence ID" value="AII86308.1"/>
    <property type="molecule type" value="Genomic_DNA"/>
</dbReference>